<sequence length="110" mass="11448">MSRTRGSTSGRGPASRTLTDVSAWASSKVVDGDLLDAVGREERDVIVAGSRSVVHALMTEDLVDEYRLLAFPVILGAGERLFPGGRPPAYLEGGGGPPADHQVTGSDSTP</sequence>
<comment type="caution">
    <text evidence="3">The sequence shown here is derived from an EMBL/GenBank/DDBJ whole genome shotgun (WGS) entry which is preliminary data.</text>
</comment>
<evidence type="ECO:0000313" key="4">
    <source>
        <dbReference type="Proteomes" id="UP000546126"/>
    </source>
</evidence>
<organism evidence="3 4">
    <name type="scientific">Nonomuraea rhodomycinica</name>
    <dbReference type="NCBI Taxonomy" id="1712872"/>
    <lineage>
        <taxon>Bacteria</taxon>
        <taxon>Bacillati</taxon>
        <taxon>Actinomycetota</taxon>
        <taxon>Actinomycetes</taxon>
        <taxon>Streptosporangiales</taxon>
        <taxon>Streptosporangiaceae</taxon>
        <taxon>Nonomuraea</taxon>
    </lineage>
</organism>
<accession>A0A7Y6IM23</accession>
<dbReference type="SUPFAM" id="SSF53597">
    <property type="entry name" value="Dihydrofolate reductase-like"/>
    <property type="match status" value="1"/>
</dbReference>
<dbReference type="AlphaFoldDB" id="A0A7Y6IM23"/>
<keyword evidence="4" id="KW-1185">Reference proteome</keyword>
<dbReference type="InterPro" id="IPR024072">
    <property type="entry name" value="DHFR-like_dom_sf"/>
</dbReference>
<proteinExistence type="predicted"/>
<gene>
    <name evidence="3" type="ORF">HT134_04600</name>
</gene>
<evidence type="ECO:0000256" key="1">
    <source>
        <dbReference type="SAM" id="MobiDB-lite"/>
    </source>
</evidence>
<dbReference type="Pfam" id="PF01872">
    <property type="entry name" value="RibD_C"/>
    <property type="match status" value="1"/>
</dbReference>
<dbReference type="GO" id="GO:0009231">
    <property type="term" value="P:riboflavin biosynthetic process"/>
    <property type="evidence" value="ECO:0007669"/>
    <property type="project" value="InterPro"/>
</dbReference>
<protein>
    <submittedName>
        <fullName evidence="3">Dihydrofolate reductase family protein</fullName>
    </submittedName>
</protein>
<dbReference type="GO" id="GO:0008703">
    <property type="term" value="F:5-amino-6-(5-phosphoribosylamino)uracil reductase activity"/>
    <property type="evidence" value="ECO:0007669"/>
    <property type="project" value="InterPro"/>
</dbReference>
<name>A0A7Y6IM23_9ACTN</name>
<feature type="domain" description="Bacterial bifunctional deaminase-reductase C-terminal" evidence="2">
    <location>
        <begin position="40"/>
        <end position="87"/>
    </location>
</feature>
<dbReference type="RefSeq" id="WP_175598964.1">
    <property type="nucleotide sequence ID" value="NZ_JABWGO010000001.1"/>
</dbReference>
<dbReference type="EMBL" id="JABWGO010000001">
    <property type="protein sequence ID" value="NUW39414.1"/>
    <property type="molecule type" value="Genomic_DNA"/>
</dbReference>
<dbReference type="Proteomes" id="UP000546126">
    <property type="component" value="Unassembled WGS sequence"/>
</dbReference>
<dbReference type="InterPro" id="IPR002734">
    <property type="entry name" value="RibDG_C"/>
</dbReference>
<evidence type="ECO:0000259" key="2">
    <source>
        <dbReference type="Pfam" id="PF01872"/>
    </source>
</evidence>
<reference evidence="3 4" key="1">
    <citation type="submission" date="2020-06" db="EMBL/GenBank/DDBJ databases">
        <authorList>
            <person name="Chanama M."/>
        </authorList>
    </citation>
    <scope>NUCLEOTIDE SEQUENCE [LARGE SCALE GENOMIC DNA]</scope>
    <source>
        <strain evidence="3 4">TBRC6557</strain>
    </source>
</reference>
<evidence type="ECO:0000313" key="3">
    <source>
        <dbReference type="EMBL" id="NUW39414.1"/>
    </source>
</evidence>
<feature type="region of interest" description="Disordered" evidence="1">
    <location>
        <begin position="85"/>
        <end position="110"/>
    </location>
</feature>
<dbReference type="Gene3D" id="3.40.430.10">
    <property type="entry name" value="Dihydrofolate Reductase, subunit A"/>
    <property type="match status" value="1"/>
</dbReference>